<evidence type="ECO:0000313" key="2">
    <source>
        <dbReference type="EMBL" id="SIQ41669.1"/>
    </source>
</evidence>
<dbReference type="Pfam" id="PF13350">
    <property type="entry name" value="Y_phosphatase3"/>
    <property type="match status" value="1"/>
</dbReference>
<dbReference type="OrthoDB" id="9814896at2"/>
<evidence type="ECO:0000256" key="1">
    <source>
        <dbReference type="ARBA" id="ARBA00009580"/>
    </source>
</evidence>
<protein>
    <submittedName>
        <fullName evidence="2">Protein-tyrosine phosphatase</fullName>
    </submittedName>
</protein>
<accession>A0A8G2FFL3</accession>
<comment type="caution">
    <text evidence="2">The sequence shown here is derived from an EMBL/GenBank/DDBJ whole genome shotgun (WGS) entry which is preliminary data.</text>
</comment>
<name>A0A8G2FFL3_ACIRU</name>
<dbReference type="Proteomes" id="UP000186308">
    <property type="component" value="Unassembled WGS sequence"/>
</dbReference>
<dbReference type="InterPro" id="IPR026893">
    <property type="entry name" value="Tyr/Ser_Pase_IphP-type"/>
</dbReference>
<organism evidence="2 3">
    <name type="scientific">Acidiphilium rubrum</name>
    <dbReference type="NCBI Taxonomy" id="526"/>
    <lineage>
        <taxon>Bacteria</taxon>
        <taxon>Pseudomonadati</taxon>
        <taxon>Pseudomonadota</taxon>
        <taxon>Alphaproteobacteria</taxon>
        <taxon>Acetobacterales</taxon>
        <taxon>Acidocellaceae</taxon>
        <taxon>Acidiphilium</taxon>
    </lineage>
</organism>
<proteinExistence type="inferred from homology"/>
<keyword evidence="3" id="KW-1185">Reference proteome</keyword>
<dbReference type="SUPFAM" id="SSF52799">
    <property type="entry name" value="(Phosphotyrosine protein) phosphatases II"/>
    <property type="match status" value="1"/>
</dbReference>
<sequence length="255" mass="27029">MTLLAGAPNFRAVDALPASGGRRLRHGMVYRSGALSALTDTDIAAIEPLGIKLVCDLRSAAERRRFPTLWPGLAPARTIAMPAETDREAGMQPLIDRLAHEPGPDGARRAMLDLYASLPRLLAPALQATLEAAASGWGVPMLLHCHVGKDRTGVAVALILTALGIEPAAIAADYRETANRIDIAVETRHFARTLGTVLGRVIDPGTLDQLGRTDPAYLDAAFAAIDQTWGGPQGYFDAIGITASGRDRLQSLLLA</sequence>
<dbReference type="GO" id="GO:0004721">
    <property type="term" value="F:phosphoprotein phosphatase activity"/>
    <property type="evidence" value="ECO:0007669"/>
    <property type="project" value="InterPro"/>
</dbReference>
<evidence type="ECO:0000313" key="3">
    <source>
        <dbReference type="Proteomes" id="UP000186308"/>
    </source>
</evidence>
<gene>
    <name evidence="2" type="ORF">SAMN05421828_104167</name>
</gene>
<dbReference type="PROSITE" id="PS00383">
    <property type="entry name" value="TYR_PHOSPHATASE_1"/>
    <property type="match status" value="1"/>
</dbReference>
<dbReference type="PANTHER" id="PTHR31126">
    <property type="entry name" value="TYROSINE-PROTEIN PHOSPHATASE"/>
    <property type="match status" value="1"/>
</dbReference>
<dbReference type="InterPro" id="IPR029021">
    <property type="entry name" value="Prot-tyrosine_phosphatase-like"/>
</dbReference>
<reference evidence="2 3" key="1">
    <citation type="submission" date="2017-01" db="EMBL/GenBank/DDBJ databases">
        <authorList>
            <person name="Varghese N."/>
            <person name="Submissions S."/>
        </authorList>
    </citation>
    <scope>NUCLEOTIDE SEQUENCE [LARGE SCALE GENOMIC DNA]</scope>
    <source>
        <strain evidence="2 3">ATCC 35905</strain>
    </source>
</reference>
<dbReference type="InterPro" id="IPR016130">
    <property type="entry name" value="Tyr_Pase_AS"/>
</dbReference>
<dbReference type="PANTHER" id="PTHR31126:SF1">
    <property type="entry name" value="TYROSINE SPECIFIC PROTEIN PHOSPHATASES DOMAIN-CONTAINING PROTEIN"/>
    <property type="match status" value="1"/>
</dbReference>
<comment type="similarity">
    <text evidence="1">Belongs to the protein-tyrosine phosphatase family.</text>
</comment>
<dbReference type="EMBL" id="FTNE01000004">
    <property type="protein sequence ID" value="SIQ41669.1"/>
    <property type="molecule type" value="Genomic_DNA"/>
</dbReference>
<dbReference type="Gene3D" id="3.90.190.10">
    <property type="entry name" value="Protein tyrosine phosphatase superfamily"/>
    <property type="match status" value="1"/>
</dbReference>
<dbReference type="AlphaFoldDB" id="A0A8G2FFL3"/>